<dbReference type="OrthoDB" id="9802264at2"/>
<sequence length="227" mass="25437">MEVIIKAMEVKKEYLTGKNKTLAINNISFDVFKGEKLAITGPSGCGKTTLLNILGLIVKPTSGNIIIDSKEISSFKERERARYRNKYFGYIVQDFALIEEFTVYENIEIPLLYTSEKVPRSRRRKLISELLTQVGLEVKINEKVKNLSGGQRQRVAIARAIVNDPEIILADEPTGSLDSKTGEEIMTILDNLVQLGKTLILITHDNGLAQSCDRQIKLLDGKITEII</sequence>
<keyword evidence="7" id="KW-1185">Reference proteome</keyword>
<feature type="domain" description="ABC transporter" evidence="5">
    <location>
        <begin position="5"/>
        <end position="227"/>
    </location>
</feature>
<gene>
    <name evidence="6" type="ORF">SAMN03080614_10045</name>
</gene>
<dbReference type="SMART" id="SM00382">
    <property type="entry name" value="AAA"/>
    <property type="match status" value="1"/>
</dbReference>
<dbReference type="InterPro" id="IPR017871">
    <property type="entry name" value="ABC_transporter-like_CS"/>
</dbReference>
<reference evidence="7" key="1">
    <citation type="submission" date="2016-10" db="EMBL/GenBank/DDBJ databases">
        <authorList>
            <person name="Varghese N."/>
            <person name="Submissions S."/>
        </authorList>
    </citation>
    <scope>NUCLEOTIDE SEQUENCE [LARGE SCALE GENOMIC DNA]</scope>
    <source>
        <strain evidence="7">DSM 13577</strain>
    </source>
</reference>
<dbReference type="AlphaFoldDB" id="A0A1H9YMA4"/>
<dbReference type="InterPro" id="IPR003439">
    <property type="entry name" value="ABC_transporter-like_ATP-bd"/>
</dbReference>
<dbReference type="PANTHER" id="PTHR42798">
    <property type="entry name" value="LIPOPROTEIN-RELEASING SYSTEM ATP-BINDING PROTEIN LOLD"/>
    <property type="match status" value="1"/>
</dbReference>
<dbReference type="GO" id="GO:0016887">
    <property type="term" value="F:ATP hydrolysis activity"/>
    <property type="evidence" value="ECO:0007669"/>
    <property type="project" value="InterPro"/>
</dbReference>
<evidence type="ECO:0000313" key="7">
    <source>
        <dbReference type="Proteomes" id="UP000243819"/>
    </source>
</evidence>
<dbReference type="GO" id="GO:0022857">
    <property type="term" value="F:transmembrane transporter activity"/>
    <property type="evidence" value="ECO:0007669"/>
    <property type="project" value="UniProtKB-ARBA"/>
</dbReference>
<keyword evidence="3" id="KW-0547">Nucleotide-binding</keyword>
<evidence type="ECO:0000256" key="3">
    <source>
        <dbReference type="ARBA" id="ARBA00022741"/>
    </source>
</evidence>
<dbReference type="Gene3D" id="3.40.50.300">
    <property type="entry name" value="P-loop containing nucleotide triphosphate hydrolases"/>
    <property type="match status" value="1"/>
</dbReference>
<evidence type="ECO:0000313" key="6">
    <source>
        <dbReference type="EMBL" id="SES70170.1"/>
    </source>
</evidence>
<dbReference type="InterPro" id="IPR027417">
    <property type="entry name" value="P-loop_NTPase"/>
</dbReference>
<dbReference type="GO" id="GO:0098796">
    <property type="term" value="C:membrane protein complex"/>
    <property type="evidence" value="ECO:0007669"/>
    <property type="project" value="UniProtKB-ARBA"/>
</dbReference>
<dbReference type="Proteomes" id="UP000243819">
    <property type="component" value="Unassembled WGS sequence"/>
</dbReference>
<dbReference type="Pfam" id="PF00005">
    <property type="entry name" value="ABC_tran"/>
    <property type="match status" value="1"/>
</dbReference>
<dbReference type="SUPFAM" id="SSF52540">
    <property type="entry name" value="P-loop containing nucleoside triphosphate hydrolases"/>
    <property type="match status" value="1"/>
</dbReference>
<dbReference type="InterPro" id="IPR017911">
    <property type="entry name" value="MacB-like_ATP-bd"/>
</dbReference>
<keyword evidence="2" id="KW-0813">Transport</keyword>
<evidence type="ECO:0000256" key="2">
    <source>
        <dbReference type="ARBA" id="ARBA00022448"/>
    </source>
</evidence>
<evidence type="ECO:0000256" key="1">
    <source>
        <dbReference type="ARBA" id="ARBA00005417"/>
    </source>
</evidence>
<dbReference type="RefSeq" id="WP_091348595.1">
    <property type="nucleotide sequence ID" value="NZ_FOIF01000004.1"/>
</dbReference>
<dbReference type="PROSITE" id="PS50893">
    <property type="entry name" value="ABC_TRANSPORTER_2"/>
    <property type="match status" value="1"/>
</dbReference>
<keyword evidence="4 6" id="KW-0067">ATP-binding</keyword>
<organism evidence="6 7">
    <name type="scientific">Anaerobranca gottschalkii DSM 13577</name>
    <dbReference type="NCBI Taxonomy" id="1120990"/>
    <lineage>
        <taxon>Bacteria</taxon>
        <taxon>Bacillati</taxon>
        <taxon>Bacillota</taxon>
        <taxon>Clostridia</taxon>
        <taxon>Eubacteriales</taxon>
        <taxon>Proteinivoracaceae</taxon>
        <taxon>Anaerobranca</taxon>
    </lineage>
</organism>
<name>A0A1H9YMA4_9FIRM</name>
<protein>
    <submittedName>
        <fullName evidence="6">Putative ABC transport system ATP-binding protein</fullName>
    </submittedName>
</protein>
<dbReference type="GO" id="GO:0005524">
    <property type="term" value="F:ATP binding"/>
    <property type="evidence" value="ECO:0007669"/>
    <property type="project" value="UniProtKB-KW"/>
</dbReference>
<comment type="similarity">
    <text evidence="1">Belongs to the ABC transporter superfamily.</text>
</comment>
<evidence type="ECO:0000259" key="5">
    <source>
        <dbReference type="PROSITE" id="PS50893"/>
    </source>
</evidence>
<accession>A0A1H9YMA4</accession>
<evidence type="ECO:0000256" key="4">
    <source>
        <dbReference type="ARBA" id="ARBA00022840"/>
    </source>
</evidence>
<dbReference type="EMBL" id="FOIF01000004">
    <property type="protein sequence ID" value="SES70170.1"/>
    <property type="molecule type" value="Genomic_DNA"/>
</dbReference>
<dbReference type="FunFam" id="3.40.50.300:FF:000032">
    <property type="entry name" value="Export ABC transporter ATP-binding protein"/>
    <property type="match status" value="1"/>
</dbReference>
<dbReference type="PANTHER" id="PTHR42798:SF6">
    <property type="entry name" value="CELL DIVISION ATP-BINDING PROTEIN FTSE"/>
    <property type="match status" value="1"/>
</dbReference>
<dbReference type="PROSITE" id="PS00211">
    <property type="entry name" value="ABC_TRANSPORTER_1"/>
    <property type="match status" value="1"/>
</dbReference>
<dbReference type="STRING" id="1120990.SAMN03080614_10045"/>
<dbReference type="CDD" id="cd03255">
    <property type="entry name" value="ABC_MJ0796_LolCDE_FtsE"/>
    <property type="match status" value="1"/>
</dbReference>
<proteinExistence type="inferred from homology"/>
<dbReference type="InterPro" id="IPR003593">
    <property type="entry name" value="AAA+_ATPase"/>
</dbReference>